<comment type="similarity">
    <text evidence="2">Belongs to the interleukin-1 receptor family.</text>
</comment>
<keyword evidence="4" id="KW-0732">Signal</keyword>
<feature type="region of interest" description="Disordered" evidence="12">
    <location>
        <begin position="1"/>
        <end position="206"/>
    </location>
</feature>
<evidence type="ECO:0000256" key="13">
    <source>
        <dbReference type="SAM" id="Phobius"/>
    </source>
</evidence>
<dbReference type="InParanoid" id="A0A803K934"/>
<dbReference type="AlphaFoldDB" id="A0A803K934"/>
<dbReference type="Ensembl" id="ENSXETT00000113387">
    <property type="protein sequence ID" value="ENSXETP00000116895"/>
    <property type="gene ID" value="ENSXETG00000004981"/>
</dbReference>
<dbReference type="Bgee" id="ENSXETG00000004981">
    <property type="expression patterns" value="Expressed in ovary and 5 other cell types or tissues"/>
</dbReference>
<dbReference type="InterPro" id="IPR007110">
    <property type="entry name" value="Ig-like_dom"/>
</dbReference>
<dbReference type="PROSITE" id="PS50835">
    <property type="entry name" value="IG_LIKE"/>
    <property type="match status" value="2"/>
</dbReference>
<keyword evidence="3 13" id="KW-0812">Transmembrane</keyword>
<keyword evidence="11" id="KW-0393">Immunoglobulin domain</keyword>
<dbReference type="FunCoup" id="A0A803K934">
    <property type="interactions" value="791"/>
</dbReference>
<dbReference type="SUPFAM" id="SSF48726">
    <property type="entry name" value="Immunoglobulin"/>
    <property type="match status" value="3"/>
</dbReference>
<feature type="domain" description="Ig-like" evidence="14">
    <location>
        <begin position="323"/>
        <end position="420"/>
    </location>
</feature>
<evidence type="ECO:0000256" key="12">
    <source>
        <dbReference type="SAM" id="MobiDB-lite"/>
    </source>
</evidence>
<keyword evidence="7 13" id="KW-0472">Membrane</keyword>
<feature type="compositionally biased region" description="Basic and acidic residues" evidence="12">
    <location>
        <begin position="281"/>
        <end position="294"/>
    </location>
</feature>
<comment type="subcellular location">
    <subcellularLocation>
        <location evidence="1">Membrane</location>
        <topology evidence="1">Single-pass type I membrane protein</topology>
    </subcellularLocation>
</comment>
<dbReference type="Xenbase" id="XB-GENE-481459">
    <property type="gene designation" value="il1r2"/>
</dbReference>
<keyword evidence="8" id="KW-1015">Disulfide bond</keyword>
<dbReference type="InterPro" id="IPR003599">
    <property type="entry name" value="Ig_sub"/>
</dbReference>
<dbReference type="PANTHER" id="PTHR11890:SF3">
    <property type="entry name" value="INTERLEUKIN-1 RECEPTOR TYPE 2"/>
    <property type="match status" value="1"/>
</dbReference>
<dbReference type="FunFam" id="2.60.40.10:FF:000188">
    <property type="entry name" value="Interleukin-1 receptor accessory protein-like 1"/>
    <property type="match status" value="1"/>
</dbReference>
<accession>A0A803K934</accession>
<gene>
    <name evidence="15" type="primary">il1r2</name>
</gene>
<dbReference type="InterPro" id="IPR015621">
    <property type="entry name" value="IL-1_rcpt_fam"/>
</dbReference>
<dbReference type="PANTHER" id="PTHR11890">
    <property type="entry name" value="INTERLEUKIN-1 RECEPTOR FAMILY MEMBER"/>
    <property type="match status" value="1"/>
</dbReference>
<dbReference type="PRINTS" id="PR01539">
    <property type="entry name" value="INTRLEUKN1R2"/>
</dbReference>
<evidence type="ECO:0000313" key="15">
    <source>
        <dbReference type="Ensembl" id="ENSXETP00000116895"/>
    </source>
</evidence>
<keyword evidence="6 13" id="KW-1133">Transmembrane helix</keyword>
<evidence type="ECO:0000256" key="7">
    <source>
        <dbReference type="ARBA" id="ARBA00023136"/>
    </source>
</evidence>
<evidence type="ECO:0000256" key="6">
    <source>
        <dbReference type="ARBA" id="ARBA00022989"/>
    </source>
</evidence>
<feature type="transmembrane region" description="Helical" evidence="13">
    <location>
        <begin position="643"/>
        <end position="665"/>
    </location>
</feature>
<evidence type="ECO:0000256" key="4">
    <source>
        <dbReference type="ARBA" id="ARBA00022729"/>
    </source>
</evidence>
<reference evidence="15" key="1">
    <citation type="journal article" date="2010" name="Science">
        <title>The genome of the Western clawed frog Xenopus tropicalis.</title>
        <authorList>
            <person name="Hellsten U."/>
            <person name="Harland R.M."/>
            <person name="Gilchrist M.J."/>
            <person name="Hendrix D."/>
            <person name="Jurka J."/>
            <person name="Kapitonov V."/>
            <person name="Ovcharenko I."/>
            <person name="Putnam N.H."/>
            <person name="Shu S."/>
            <person name="Taher L."/>
            <person name="Blitz I.L."/>
            <person name="Blumberg B."/>
            <person name="Dichmann D.S."/>
            <person name="Dubchak I."/>
            <person name="Amaya E."/>
            <person name="Detter J.C."/>
            <person name="Fletcher R."/>
            <person name="Gerhard D.S."/>
            <person name="Goodstein D."/>
            <person name="Graves T."/>
            <person name="Grigoriev I.V."/>
            <person name="Grimwood J."/>
            <person name="Kawashima T."/>
            <person name="Lindquist E."/>
            <person name="Lucas S.M."/>
            <person name="Mead P.E."/>
            <person name="Mitros T."/>
            <person name="Ogino H."/>
            <person name="Ohta Y."/>
            <person name="Poliakov A.V."/>
            <person name="Pollet N."/>
            <person name="Robert J."/>
            <person name="Salamov A."/>
            <person name="Sater A.K."/>
            <person name="Schmutz J."/>
            <person name="Terry A."/>
            <person name="Vize P.D."/>
            <person name="Warren W.C."/>
            <person name="Wells D."/>
            <person name="Wills A."/>
            <person name="Wilson R.K."/>
            <person name="Zimmerman L.B."/>
            <person name="Zorn A.M."/>
            <person name="Grainger R."/>
            <person name="Grammer T."/>
            <person name="Khokha M.K."/>
            <person name="Richardson P.M."/>
            <person name="Rokhsar D.S."/>
        </authorList>
    </citation>
    <scope>NUCLEOTIDE SEQUENCE [LARGE SCALE GENOMIC DNA]</scope>
    <source>
        <strain evidence="15">Nigerian</strain>
    </source>
</reference>
<dbReference type="GO" id="GO:0016020">
    <property type="term" value="C:membrane"/>
    <property type="evidence" value="ECO:0007669"/>
    <property type="project" value="UniProtKB-SubCell"/>
</dbReference>
<keyword evidence="5" id="KW-0677">Repeat</keyword>
<evidence type="ECO:0000256" key="2">
    <source>
        <dbReference type="ARBA" id="ARBA00009752"/>
    </source>
</evidence>
<evidence type="ECO:0000256" key="5">
    <source>
        <dbReference type="ARBA" id="ARBA00022737"/>
    </source>
</evidence>
<proteinExistence type="inferred from homology"/>
<protein>
    <submittedName>
        <fullName evidence="15">Interleukin 1 receptor, type 2</fullName>
    </submittedName>
</protein>
<feature type="region of interest" description="Disordered" evidence="12">
    <location>
        <begin position="281"/>
        <end position="312"/>
    </location>
</feature>
<dbReference type="InterPro" id="IPR013783">
    <property type="entry name" value="Ig-like_fold"/>
</dbReference>
<dbReference type="PRINTS" id="PR01536">
    <property type="entry name" value="INTRLKN1R12F"/>
</dbReference>
<evidence type="ECO:0000256" key="8">
    <source>
        <dbReference type="ARBA" id="ARBA00023157"/>
    </source>
</evidence>
<keyword evidence="9" id="KW-0675">Receptor</keyword>
<evidence type="ECO:0000256" key="3">
    <source>
        <dbReference type="ARBA" id="ARBA00022692"/>
    </source>
</evidence>
<dbReference type="InterPro" id="IPR004074">
    <property type="entry name" value="IL-1_rcpt_I/II-typ"/>
</dbReference>
<dbReference type="InterPro" id="IPR004077">
    <property type="entry name" value="IL-1_rcpt_II-typ"/>
</dbReference>
<dbReference type="SMART" id="SM00409">
    <property type="entry name" value="IG"/>
    <property type="match status" value="3"/>
</dbReference>
<sequence>MLEEVVRRKRSVVISERKYRDAWMTSREPETAESQNNTAGSPNNAAKSPENAAESPIRLVNPQPSPREPTAAPTTTNTVAGKRAALGETPAPLPPPKANPISSAPRGQRGTAQHPFPAASAHSGSRAGSQFPEHTIGPPPREVTGRKRGQTMRNGGGRQSQHHLGLYPVFPGGGGNPRPRRAGEYRYPKVPTHGGQPRRSRGDKHWEKDDPCYVVGEYYDDEEDDYDIVDFFPASSQRYRQRRPESRMCYVNNGVPSFYFRNREEEESWIQWRKERELRREGEECSSRGLEGEGRASASADGRTTQKKDKVPGATVAAMEKCPEQITHFMGHYVLNGEPVVIKCPAFQYLQMDLSRVSPSSFNIAWTKNASEYLYAGRQSRIHPKKESLWFFPALIEDTGLYSCIVRNSSLCTELTLSLTVMKQEEVHVPDIAYEQLAFEHSQFQMFCPDLSDFTINRTDVQLQWYKDGKLLENDIKYMYSSGTTYMHIIDIVKNDGGYYTCKLQFTHENKEYVVSRIIHLRIVGKDKRHYPVIQYPNHKPIAAAIGSKLLIPCKVYIGNGGNNPIVWWLANDSYIDEFFGDGRVIEGTFQERTESDGHYIDVSLIFENVKEEDFNTEFKCIASNDYGSQVLPTHIRRAASPFTWYIPVAPAVLVLLIIAVIVIYKYRKAANKKEYSLTKS</sequence>
<dbReference type="GO" id="GO:0004910">
    <property type="term" value="F:interleukin-1, type II, blocking receptor activity"/>
    <property type="evidence" value="ECO:0007669"/>
    <property type="project" value="InterPro"/>
</dbReference>
<evidence type="ECO:0000256" key="11">
    <source>
        <dbReference type="ARBA" id="ARBA00023319"/>
    </source>
</evidence>
<feature type="compositionally biased region" description="Polar residues" evidence="12">
    <location>
        <begin position="32"/>
        <end position="46"/>
    </location>
</feature>
<dbReference type="InterPro" id="IPR036179">
    <property type="entry name" value="Ig-like_dom_sf"/>
</dbReference>
<dbReference type="GeneTree" id="ENSGT01090000259985"/>
<evidence type="ECO:0000259" key="14">
    <source>
        <dbReference type="PROSITE" id="PS50835"/>
    </source>
</evidence>
<feature type="compositionally biased region" description="Low complexity" evidence="12">
    <location>
        <begin position="118"/>
        <end position="129"/>
    </location>
</feature>
<feature type="domain" description="Ig-like" evidence="14">
    <location>
        <begin position="430"/>
        <end position="516"/>
    </location>
</feature>
<organism evidence="15">
    <name type="scientific">Xenopus tropicalis</name>
    <name type="common">Western clawed frog</name>
    <name type="synonym">Silurana tropicalis</name>
    <dbReference type="NCBI Taxonomy" id="8364"/>
    <lineage>
        <taxon>Eukaryota</taxon>
        <taxon>Metazoa</taxon>
        <taxon>Chordata</taxon>
        <taxon>Craniata</taxon>
        <taxon>Vertebrata</taxon>
        <taxon>Euteleostomi</taxon>
        <taxon>Amphibia</taxon>
        <taxon>Batrachia</taxon>
        <taxon>Anura</taxon>
        <taxon>Pipoidea</taxon>
        <taxon>Pipidae</taxon>
        <taxon>Xenopodinae</taxon>
        <taxon>Xenopus</taxon>
        <taxon>Silurana</taxon>
    </lineage>
</organism>
<dbReference type="CDD" id="cd05897">
    <property type="entry name" value="Ig2_IL1R2_like"/>
    <property type="match status" value="1"/>
</dbReference>
<dbReference type="Gene3D" id="2.60.40.10">
    <property type="entry name" value="Immunoglobulins"/>
    <property type="match status" value="3"/>
</dbReference>
<reference evidence="15" key="2">
    <citation type="submission" date="2021-03" db="UniProtKB">
        <authorList>
            <consortium name="Ensembl"/>
        </authorList>
    </citation>
    <scope>IDENTIFICATION</scope>
</reference>
<keyword evidence="10" id="KW-0325">Glycoprotein</keyword>
<feature type="compositionally biased region" description="Low complexity" evidence="12">
    <location>
        <begin position="69"/>
        <end position="90"/>
    </location>
</feature>
<evidence type="ECO:0000256" key="9">
    <source>
        <dbReference type="ARBA" id="ARBA00023170"/>
    </source>
</evidence>
<evidence type="ECO:0000256" key="1">
    <source>
        <dbReference type="ARBA" id="ARBA00004479"/>
    </source>
</evidence>
<evidence type="ECO:0000256" key="10">
    <source>
        <dbReference type="ARBA" id="ARBA00023180"/>
    </source>
</evidence>
<name>A0A803K934_XENTR</name>